<reference evidence="1 2" key="1">
    <citation type="submission" date="2017-09" db="EMBL/GenBank/DDBJ databases">
        <authorList>
            <consortium name="International Durum Wheat Genome Sequencing Consortium (IDWGSC)"/>
            <person name="Milanesi L."/>
        </authorList>
    </citation>
    <scope>NUCLEOTIDE SEQUENCE [LARGE SCALE GENOMIC DNA]</scope>
    <source>
        <strain evidence="2">cv. Svevo</strain>
    </source>
</reference>
<gene>
    <name evidence="1" type="ORF">TRITD_7Av1G184880</name>
</gene>
<evidence type="ECO:0000313" key="2">
    <source>
        <dbReference type="Proteomes" id="UP000324705"/>
    </source>
</evidence>
<protein>
    <submittedName>
        <fullName evidence="1">Uncharacterized protein</fullName>
    </submittedName>
</protein>
<accession>A0A9R0ZIB7</accession>
<dbReference type="AlphaFoldDB" id="A0A9R0ZIB7"/>
<dbReference type="Proteomes" id="UP000324705">
    <property type="component" value="Chromosome 7A"/>
</dbReference>
<keyword evidence="2" id="KW-1185">Reference proteome</keyword>
<dbReference type="EMBL" id="LT934123">
    <property type="protein sequence ID" value="VAI77117.1"/>
    <property type="molecule type" value="Genomic_DNA"/>
</dbReference>
<evidence type="ECO:0000313" key="1">
    <source>
        <dbReference type="EMBL" id="VAI77117.1"/>
    </source>
</evidence>
<sequence>MLQEQLVVNCTATLPTWDKATSKLAMHTARAENSEDLRLVHPGFMAKDQSLTLDFRTPKPAVFCSSVAKLCNTKVEIAQSLDDAGTGDDTHSIKHGCQSESVVLTSSFKSQITLLKPSFSRSKRADKSKTSCSSDRVKPAYQNRHLEVFLKQAMLILSIHHVQVFSSKSFRLL</sequence>
<organism evidence="1 2">
    <name type="scientific">Triticum turgidum subsp. durum</name>
    <name type="common">Durum wheat</name>
    <name type="synonym">Triticum durum</name>
    <dbReference type="NCBI Taxonomy" id="4567"/>
    <lineage>
        <taxon>Eukaryota</taxon>
        <taxon>Viridiplantae</taxon>
        <taxon>Streptophyta</taxon>
        <taxon>Embryophyta</taxon>
        <taxon>Tracheophyta</taxon>
        <taxon>Spermatophyta</taxon>
        <taxon>Magnoliopsida</taxon>
        <taxon>Liliopsida</taxon>
        <taxon>Poales</taxon>
        <taxon>Poaceae</taxon>
        <taxon>BOP clade</taxon>
        <taxon>Pooideae</taxon>
        <taxon>Triticodae</taxon>
        <taxon>Triticeae</taxon>
        <taxon>Triticinae</taxon>
        <taxon>Triticum</taxon>
    </lineage>
</organism>
<dbReference type="Gramene" id="TRITD7Av1G184880.7">
    <property type="protein sequence ID" value="TRITD7Av1G184880.7"/>
    <property type="gene ID" value="TRITD7Av1G184880"/>
</dbReference>
<proteinExistence type="predicted"/>
<name>A0A9R0ZIB7_TRITD</name>